<dbReference type="AlphaFoldDB" id="A0A9P5T7F1"/>
<dbReference type="GO" id="GO:0034498">
    <property type="term" value="P:early endosome to Golgi transport"/>
    <property type="evidence" value="ECO:0007669"/>
    <property type="project" value="TreeGrafter"/>
</dbReference>
<keyword evidence="3" id="KW-0333">Golgi apparatus</keyword>
<dbReference type="Pfam" id="PF12584">
    <property type="entry name" value="TRAPPC10"/>
    <property type="match status" value="1"/>
</dbReference>
<organism evidence="7 8">
    <name type="scientific">Russula ochroleuca</name>
    <dbReference type="NCBI Taxonomy" id="152965"/>
    <lineage>
        <taxon>Eukaryota</taxon>
        <taxon>Fungi</taxon>
        <taxon>Dikarya</taxon>
        <taxon>Basidiomycota</taxon>
        <taxon>Agaricomycotina</taxon>
        <taxon>Agaricomycetes</taxon>
        <taxon>Russulales</taxon>
        <taxon>Russulaceae</taxon>
        <taxon>Russula</taxon>
    </lineage>
</organism>
<feature type="domain" description="DUF7077" evidence="6">
    <location>
        <begin position="708"/>
        <end position="816"/>
    </location>
</feature>
<dbReference type="Pfam" id="PF23274">
    <property type="entry name" value="DUF7077"/>
    <property type="match status" value="1"/>
</dbReference>
<gene>
    <name evidence="7" type="ORF">DFH94DRAFT_751879</name>
</gene>
<dbReference type="GO" id="GO:0006891">
    <property type="term" value="P:intra-Golgi vesicle-mediated transport"/>
    <property type="evidence" value="ECO:0007669"/>
    <property type="project" value="TreeGrafter"/>
</dbReference>
<dbReference type="Pfam" id="PF23036">
    <property type="entry name" value="TRAPPC10_1st"/>
    <property type="match status" value="1"/>
</dbReference>
<evidence type="ECO:0000259" key="6">
    <source>
        <dbReference type="Pfam" id="PF23274"/>
    </source>
</evidence>
<dbReference type="InterPro" id="IPR045126">
    <property type="entry name" value="TRAPPC10/Trs130"/>
</dbReference>
<dbReference type="PANTHER" id="PTHR13251">
    <property type="entry name" value="EPILEPSY HOLOPROSENCEPHALY CANDIDATE 1/TMEM1"/>
    <property type="match status" value="1"/>
</dbReference>
<sequence>MSAHRVVVTYSAPQSFLSSDQWKQLRDALSAQLPLRNIHWKPQTLPSIRTIQELEVQLVPLNTVRDENASQVPYSLLERPLLNIYVVTCEDSDAYKTTAKKQIKDWQTSLSHRKNQEWVIVHVVRSDARNAATNFFQIKSNVLDKIRADFNTDKRDRCVQLAWPVAKDNPAAWAELLTKVKDGLLSAFDTAVSQRDDEVRRSESQQSMPGWNFCTFFILKESLAASFEGMSLSEDALRCYDELESSFAHVLGEKNLSWFGTLIIPGPKDDSLPLLSITKKPYRDLIVANTVSVFDLRIYILAKQCNLLGKSGKVTDICNKVAMFLTSFGSHLRGVSALLPSHFIESWTYSSALSAVEQVDVWVKDLKLEGILLNQFNACKGELLELARNQLDVFGIHLGLLPSRPPFSLSLPSAPIVPDRTRQESHSITNSEFLKCLEDQTAFYDMYVKMTNRAIDAYVKAGRRKFALRLHGSLAALDVHRGRSTSALQTYSSLPAHYAPHKWTSLESYMLSQALDVHVLAHTDRDKQWVNIALSYLKVCESCRNGELLTRQEDSATYITNLVDSLKTAVDQLSESLSYPEHPVLSVRVLDTTVVPAGDEDGHFLHVSVLNLLPCPLPASEINVSLCGRESDKLRFSTEVKAIEPGTSTFRLFCPSSSWGTYVLEQTEVVMSNLHLQWNHRPTPKSSNKASRTKYAAPTLIRLVKDKRAFDVVLRRPRSVELGPGMSSKLLLAISSGRNHILKATLKLSGPQGVAFRFQDSTLDGDETLVSLERTADSISMLSLAENSEVSILIPHSVTAFDTMQITIHVAYNTKRDPSVNRSLSQSSIVQASLPVTVNVQDLFRGERLFSRFTISATAQQYIRVSSATLEIEKDEQGLSIFGTLSKTCQIITITPTRPAHYLFELVSRYGRVLDPLNLCIKYRMLRDEVEAVLGQAVDEALDEFPQHGPDRVHLITHMIRALESDSKWVELYGITGELKVPASDDDATPREVIIRIREILEKGRPVAVESCPWREIRIQVDVPLMDILAAVRFRILATPFSGESTPPTHSLPPLYAGQPIPALISIQTSFHWGTKQDAGRKSYQMRFDVEEMVRDWLIGGRKRGDFEATDGSTLTIPMTLIALHHGELSLPNVVVSPKPLGGQMIMGSFALPNIETHQVYGAEKVLILPRGGRSTFIVGMGERREIT</sequence>
<evidence type="ECO:0000256" key="1">
    <source>
        <dbReference type="ARBA" id="ARBA00004555"/>
    </source>
</evidence>
<feature type="domain" description="TRAPPC10/Trs130 C-terminal" evidence="4">
    <location>
        <begin position="1021"/>
        <end position="1169"/>
    </location>
</feature>
<evidence type="ECO:0000256" key="3">
    <source>
        <dbReference type="ARBA" id="ARBA00023034"/>
    </source>
</evidence>
<dbReference type="InterPro" id="IPR022233">
    <property type="entry name" value="TRAPPC10/Trs130_C"/>
</dbReference>
<dbReference type="InterPro" id="IPR056913">
    <property type="entry name" value="TRAPPC10/Trs130_N"/>
</dbReference>
<comment type="subcellular location">
    <subcellularLocation>
        <location evidence="1">Golgi apparatus</location>
    </subcellularLocation>
</comment>
<evidence type="ECO:0000313" key="8">
    <source>
        <dbReference type="Proteomes" id="UP000759537"/>
    </source>
</evidence>
<evidence type="ECO:0000259" key="4">
    <source>
        <dbReference type="Pfam" id="PF12584"/>
    </source>
</evidence>
<reference evidence="7" key="2">
    <citation type="journal article" date="2020" name="Nat. Commun.">
        <title>Large-scale genome sequencing of mycorrhizal fungi provides insights into the early evolution of symbiotic traits.</title>
        <authorList>
            <person name="Miyauchi S."/>
            <person name="Kiss E."/>
            <person name="Kuo A."/>
            <person name="Drula E."/>
            <person name="Kohler A."/>
            <person name="Sanchez-Garcia M."/>
            <person name="Morin E."/>
            <person name="Andreopoulos B."/>
            <person name="Barry K.W."/>
            <person name="Bonito G."/>
            <person name="Buee M."/>
            <person name="Carver A."/>
            <person name="Chen C."/>
            <person name="Cichocki N."/>
            <person name="Clum A."/>
            <person name="Culley D."/>
            <person name="Crous P.W."/>
            <person name="Fauchery L."/>
            <person name="Girlanda M."/>
            <person name="Hayes R.D."/>
            <person name="Keri Z."/>
            <person name="LaButti K."/>
            <person name="Lipzen A."/>
            <person name="Lombard V."/>
            <person name="Magnuson J."/>
            <person name="Maillard F."/>
            <person name="Murat C."/>
            <person name="Nolan M."/>
            <person name="Ohm R.A."/>
            <person name="Pangilinan J."/>
            <person name="Pereira M.F."/>
            <person name="Perotto S."/>
            <person name="Peter M."/>
            <person name="Pfister S."/>
            <person name="Riley R."/>
            <person name="Sitrit Y."/>
            <person name="Stielow J.B."/>
            <person name="Szollosi G."/>
            <person name="Zifcakova L."/>
            <person name="Stursova M."/>
            <person name="Spatafora J.W."/>
            <person name="Tedersoo L."/>
            <person name="Vaario L.M."/>
            <person name="Yamada A."/>
            <person name="Yan M."/>
            <person name="Wang P."/>
            <person name="Xu J."/>
            <person name="Bruns T."/>
            <person name="Baldrian P."/>
            <person name="Vilgalys R."/>
            <person name="Dunand C."/>
            <person name="Henrissat B."/>
            <person name="Grigoriev I.V."/>
            <person name="Hibbett D."/>
            <person name="Nagy L.G."/>
            <person name="Martin F.M."/>
        </authorList>
    </citation>
    <scope>NUCLEOTIDE SEQUENCE</scope>
    <source>
        <strain evidence="7">Prilba</strain>
    </source>
</reference>
<proteinExistence type="predicted"/>
<dbReference type="GO" id="GO:1990071">
    <property type="term" value="C:TRAPPII protein complex"/>
    <property type="evidence" value="ECO:0007669"/>
    <property type="project" value="InterPro"/>
</dbReference>
<keyword evidence="2" id="KW-0813">Transport</keyword>
<keyword evidence="8" id="KW-1185">Reference proteome</keyword>
<comment type="caution">
    <text evidence="7">The sequence shown here is derived from an EMBL/GenBank/DDBJ whole genome shotgun (WGS) entry which is preliminary data.</text>
</comment>
<dbReference type="OrthoDB" id="10256906at2759"/>
<dbReference type="InterPro" id="IPR055505">
    <property type="entry name" value="DUF7077"/>
</dbReference>
<dbReference type="PANTHER" id="PTHR13251:SF3">
    <property type="entry name" value="TRAFFICKING PROTEIN PARTICLE COMPLEX SUBUNIT 10"/>
    <property type="match status" value="1"/>
</dbReference>
<evidence type="ECO:0000313" key="7">
    <source>
        <dbReference type="EMBL" id="KAF8478740.1"/>
    </source>
</evidence>
<protein>
    <submittedName>
        <fullName evidence="7">Trafficking protein particle complex subunit 10</fullName>
    </submittedName>
</protein>
<evidence type="ECO:0000256" key="2">
    <source>
        <dbReference type="ARBA" id="ARBA00022448"/>
    </source>
</evidence>
<dbReference type="GO" id="GO:0005829">
    <property type="term" value="C:cytosol"/>
    <property type="evidence" value="ECO:0007669"/>
    <property type="project" value="GOC"/>
</dbReference>
<name>A0A9P5T7F1_9AGAM</name>
<accession>A0A9P5T7F1</accession>
<reference evidence="7" key="1">
    <citation type="submission" date="2019-10" db="EMBL/GenBank/DDBJ databases">
        <authorList>
            <consortium name="DOE Joint Genome Institute"/>
            <person name="Kuo A."/>
            <person name="Miyauchi S."/>
            <person name="Kiss E."/>
            <person name="Drula E."/>
            <person name="Kohler A."/>
            <person name="Sanchez-Garcia M."/>
            <person name="Andreopoulos B."/>
            <person name="Barry K.W."/>
            <person name="Bonito G."/>
            <person name="Buee M."/>
            <person name="Carver A."/>
            <person name="Chen C."/>
            <person name="Cichocki N."/>
            <person name="Clum A."/>
            <person name="Culley D."/>
            <person name="Crous P.W."/>
            <person name="Fauchery L."/>
            <person name="Girlanda M."/>
            <person name="Hayes R."/>
            <person name="Keri Z."/>
            <person name="LaButti K."/>
            <person name="Lipzen A."/>
            <person name="Lombard V."/>
            <person name="Magnuson J."/>
            <person name="Maillard F."/>
            <person name="Morin E."/>
            <person name="Murat C."/>
            <person name="Nolan M."/>
            <person name="Ohm R."/>
            <person name="Pangilinan J."/>
            <person name="Pereira M."/>
            <person name="Perotto S."/>
            <person name="Peter M."/>
            <person name="Riley R."/>
            <person name="Sitrit Y."/>
            <person name="Stielow B."/>
            <person name="Szollosi G."/>
            <person name="Zifcakova L."/>
            <person name="Stursova M."/>
            <person name="Spatafora J.W."/>
            <person name="Tedersoo L."/>
            <person name="Vaario L.-M."/>
            <person name="Yamada A."/>
            <person name="Yan M."/>
            <person name="Wang P."/>
            <person name="Xu J."/>
            <person name="Bruns T."/>
            <person name="Baldrian P."/>
            <person name="Vilgalys R."/>
            <person name="Henrissat B."/>
            <person name="Grigoriev I.V."/>
            <person name="Hibbett D."/>
            <person name="Nagy L.G."/>
            <person name="Martin F.M."/>
        </authorList>
    </citation>
    <scope>NUCLEOTIDE SEQUENCE</scope>
    <source>
        <strain evidence="7">Prilba</strain>
    </source>
</reference>
<feature type="domain" description="TRAPPC10/Trs130 N-terminal" evidence="5">
    <location>
        <begin position="1"/>
        <end position="318"/>
    </location>
</feature>
<evidence type="ECO:0000259" key="5">
    <source>
        <dbReference type="Pfam" id="PF23036"/>
    </source>
</evidence>
<dbReference type="EMBL" id="WHVB01000011">
    <property type="protein sequence ID" value="KAF8478740.1"/>
    <property type="molecule type" value="Genomic_DNA"/>
</dbReference>
<dbReference type="Proteomes" id="UP000759537">
    <property type="component" value="Unassembled WGS sequence"/>
</dbReference>